<sequence length="385" mass="40772">MTTQTAHRSAVTPARRPSIRPRLVIGAAGMLTLLAALWAALLLLGLSVPAPRPDFAEIHGPLMVLGFLGTLIALERAVAIDLRPGYAVPALAGFGGLAVLVGAVTVGKIAFAAAGIGLIVLYAIAATRQASTHLTVMAGGAVAWVVASGLWLAGWDVARFVPWLAGFLVLTITGERLELARMLSLDRFARRSFLAAAGIFLIGVTVTLVSVRWGMRVAGIGLLVFTAWLARYDVARRTVRQHGLTRYMAVCLLAGYGWLAVAGALWLRFATLADGPAYDAMLHATFLGFVIGMVFAHAPVIVPAVFRAEIPYRRYFYGHVVLLHASLVLRILGGDAFGNHLAWQIGGSLNEVALLGFLAAMVIAIRSHQQAKRMRSAAGGATASP</sequence>
<name>A0LS63_ACIC1</name>
<keyword evidence="3" id="KW-1185">Reference proteome</keyword>
<feature type="transmembrane region" description="Helical" evidence="1">
    <location>
        <begin position="192"/>
        <end position="211"/>
    </location>
</feature>
<feature type="transmembrane region" description="Helical" evidence="1">
    <location>
        <begin position="217"/>
        <end position="235"/>
    </location>
</feature>
<dbReference type="InParanoid" id="A0LS63"/>
<feature type="transmembrane region" description="Helical" evidence="1">
    <location>
        <begin position="86"/>
        <end position="103"/>
    </location>
</feature>
<feature type="transmembrane region" description="Helical" evidence="1">
    <location>
        <begin position="247"/>
        <end position="269"/>
    </location>
</feature>
<dbReference type="Proteomes" id="UP000008221">
    <property type="component" value="Chromosome"/>
</dbReference>
<dbReference type="STRING" id="351607.Acel_0500"/>
<evidence type="ECO:0008006" key="4">
    <source>
        <dbReference type="Google" id="ProtNLM"/>
    </source>
</evidence>
<dbReference type="eggNOG" id="COG4243">
    <property type="taxonomic scope" value="Bacteria"/>
</dbReference>
<dbReference type="HOGENOM" id="CLU_047686_0_0_11"/>
<feature type="transmembrane region" description="Helical" evidence="1">
    <location>
        <begin position="58"/>
        <end position="74"/>
    </location>
</feature>
<feature type="transmembrane region" description="Helical" evidence="1">
    <location>
        <begin position="345"/>
        <end position="365"/>
    </location>
</feature>
<evidence type="ECO:0000313" key="3">
    <source>
        <dbReference type="Proteomes" id="UP000008221"/>
    </source>
</evidence>
<feature type="transmembrane region" description="Helical" evidence="1">
    <location>
        <begin position="315"/>
        <end position="333"/>
    </location>
</feature>
<organism evidence="2 3">
    <name type="scientific">Acidothermus cellulolyticus (strain ATCC 43068 / DSM 8971 / 11B)</name>
    <dbReference type="NCBI Taxonomy" id="351607"/>
    <lineage>
        <taxon>Bacteria</taxon>
        <taxon>Bacillati</taxon>
        <taxon>Actinomycetota</taxon>
        <taxon>Actinomycetes</taxon>
        <taxon>Acidothermales</taxon>
        <taxon>Acidothermaceae</taxon>
        <taxon>Acidothermus</taxon>
    </lineage>
</organism>
<keyword evidence="1" id="KW-0472">Membrane</keyword>
<evidence type="ECO:0000256" key="1">
    <source>
        <dbReference type="SAM" id="Phobius"/>
    </source>
</evidence>
<feature type="transmembrane region" description="Helical" evidence="1">
    <location>
        <begin position="281"/>
        <end position="306"/>
    </location>
</feature>
<dbReference type="RefSeq" id="WP_011719336.1">
    <property type="nucleotide sequence ID" value="NC_008578.1"/>
</dbReference>
<dbReference type="KEGG" id="ace:Acel_0500"/>
<proteinExistence type="predicted"/>
<dbReference type="AlphaFoldDB" id="A0LS63"/>
<protein>
    <recommendedName>
        <fullName evidence="4">NnrS family protein</fullName>
    </recommendedName>
</protein>
<feature type="transmembrane region" description="Helical" evidence="1">
    <location>
        <begin position="23"/>
        <end position="46"/>
    </location>
</feature>
<feature type="transmembrane region" description="Helical" evidence="1">
    <location>
        <begin position="134"/>
        <end position="154"/>
    </location>
</feature>
<gene>
    <name evidence="2" type="ordered locus">Acel_0500</name>
</gene>
<evidence type="ECO:0000313" key="2">
    <source>
        <dbReference type="EMBL" id="ABK52273.1"/>
    </source>
</evidence>
<feature type="transmembrane region" description="Helical" evidence="1">
    <location>
        <begin position="109"/>
        <end position="127"/>
    </location>
</feature>
<keyword evidence="1" id="KW-1133">Transmembrane helix</keyword>
<reference evidence="2 3" key="1">
    <citation type="journal article" date="2009" name="Genome Res.">
        <title>Complete genome of the cellulolytic thermophile Acidothermus cellulolyticus 11B provides insights into its ecophysiological and evolutionary adaptations.</title>
        <authorList>
            <person name="Barabote R.D."/>
            <person name="Xie G."/>
            <person name="Leu D.H."/>
            <person name="Normand P."/>
            <person name="Necsulea A."/>
            <person name="Daubin V."/>
            <person name="Medigue C."/>
            <person name="Adney W.S."/>
            <person name="Xu X.C."/>
            <person name="Lapidus A."/>
            <person name="Parales R.E."/>
            <person name="Detter C."/>
            <person name="Pujic P."/>
            <person name="Bruce D."/>
            <person name="Lavire C."/>
            <person name="Challacombe J.F."/>
            <person name="Brettin T.S."/>
            <person name="Berry A.M."/>
        </authorList>
    </citation>
    <scope>NUCLEOTIDE SEQUENCE [LARGE SCALE GENOMIC DNA]</scope>
    <source>
        <strain evidence="3">ATCC 43068 / DSM 8971 / 11B</strain>
    </source>
</reference>
<accession>A0LS63</accession>
<dbReference type="OrthoDB" id="9811974at2"/>
<dbReference type="EMBL" id="CP000481">
    <property type="protein sequence ID" value="ABK52273.1"/>
    <property type="molecule type" value="Genomic_DNA"/>
</dbReference>
<keyword evidence="1" id="KW-0812">Transmembrane</keyword>
<feature type="transmembrane region" description="Helical" evidence="1">
    <location>
        <begin position="160"/>
        <end position="180"/>
    </location>
</feature>